<accession>A0A7J7N7R0</accession>
<feature type="signal peptide" evidence="1">
    <location>
        <begin position="1"/>
        <end position="16"/>
    </location>
</feature>
<dbReference type="AlphaFoldDB" id="A0A7J7N7R0"/>
<evidence type="ECO:0000313" key="3">
    <source>
        <dbReference type="Proteomes" id="UP000541444"/>
    </source>
</evidence>
<keyword evidence="1" id="KW-0732">Signal</keyword>
<organism evidence="2 3">
    <name type="scientific">Kingdonia uniflora</name>
    <dbReference type="NCBI Taxonomy" id="39325"/>
    <lineage>
        <taxon>Eukaryota</taxon>
        <taxon>Viridiplantae</taxon>
        <taxon>Streptophyta</taxon>
        <taxon>Embryophyta</taxon>
        <taxon>Tracheophyta</taxon>
        <taxon>Spermatophyta</taxon>
        <taxon>Magnoliopsida</taxon>
        <taxon>Ranunculales</taxon>
        <taxon>Circaeasteraceae</taxon>
        <taxon>Kingdonia</taxon>
    </lineage>
</organism>
<sequence>MVLIVPLSQFVAFSMSVFLLKKLVQNSVRVSTSTLISLSAATSGSGSVAGCGSDCIFNRGLIPLLISTVGSLAEPYWTAGVSLLTESLIGVSNFTSLSTERRTNGVSASPIFTVVLQSLE</sequence>
<reference evidence="2 3" key="1">
    <citation type="journal article" date="2020" name="IScience">
        <title>Genome Sequencing of the Endangered Kingdonia uniflora (Circaeasteraceae, Ranunculales) Reveals Potential Mechanisms of Evolutionary Specialization.</title>
        <authorList>
            <person name="Sun Y."/>
            <person name="Deng T."/>
            <person name="Zhang A."/>
            <person name="Moore M.J."/>
            <person name="Landis J.B."/>
            <person name="Lin N."/>
            <person name="Zhang H."/>
            <person name="Zhang X."/>
            <person name="Huang J."/>
            <person name="Zhang X."/>
            <person name="Sun H."/>
            <person name="Wang H."/>
        </authorList>
    </citation>
    <scope>NUCLEOTIDE SEQUENCE [LARGE SCALE GENOMIC DNA]</scope>
    <source>
        <strain evidence="2">TB1705</strain>
        <tissue evidence="2">Leaf</tissue>
    </source>
</reference>
<comment type="caution">
    <text evidence="2">The sequence shown here is derived from an EMBL/GenBank/DDBJ whole genome shotgun (WGS) entry which is preliminary data.</text>
</comment>
<feature type="chain" id="PRO_5029648867" description="Secreted protein" evidence="1">
    <location>
        <begin position="17"/>
        <end position="120"/>
    </location>
</feature>
<keyword evidence="3" id="KW-1185">Reference proteome</keyword>
<name>A0A7J7N7R0_9MAGN</name>
<evidence type="ECO:0000313" key="2">
    <source>
        <dbReference type="EMBL" id="KAF6163167.1"/>
    </source>
</evidence>
<dbReference type="Proteomes" id="UP000541444">
    <property type="component" value="Unassembled WGS sequence"/>
</dbReference>
<protein>
    <recommendedName>
        <fullName evidence="4">Secreted protein</fullName>
    </recommendedName>
</protein>
<evidence type="ECO:0008006" key="4">
    <source>
        <dbReference type="Google" id="ProtNLM"/>
    </source>
</evidence>
<proteinExistence type="predicted"/>
<evidence type="ECO:0000256" key="1">
    <source>
        <dbReference type="SAM" id="SignalP"/>
    </source>
</evidence>
<gene>
    <name evidence="2" type="ORF">GIB67_025031</name>
</gene>
<dbReference type="EMBL" id="JACGCM010000999">
    <property type="protein sequence ID" value="KAF6163167.1"/>
    <property type="molecule type" value="Genomic_DNA"/>
</dbReference>